<comment type="similarity">
    <text evidence="7 8">Belongs to the drug/metabolite transporter (DMT) superfamily. Small multidrug resistance (SMR) (TC 2.A.7.1) family.</text>
</comment>
<evidence type="ECO:0000256" key="5">
    <source>
        <dbReference type="ARBA" id="ARBA00022989"/>
    </source>
</evidence>
<dbReference type="InterPro" id="IPR000390">
    <property type="entry name" value="Small_drug/metabolite_transptr"/>
</dbReference>
<reference evidence="10" key="1">
    <citation type="submission" date="2023-04" db="EMBL/GenBank/DDBJ databases">
        <title>Macrococci isolated from food, foodproducing animals, and human clinical materials.</title>
        <authorList>
            <person name="Maslanova I."/>
            <person name="Svec P."/>
            <person name="Sedlacek I."/>
            <person name="Novakova D."/>
            <person name="Keller J.E."/>
            <person name="Schwendener S."/>
            <person name="Finstrlova A."/>
            <person name="Botka T."/>
            <person name="Kovarovic V."/>
            <person name="Petras P."/>
            <person name="Perreten V."/>
            <person name="Pantucek R."/>
        </authorList>
    </citation>
    <scope>NUCLEOTIDE SEQUENCE</scope>
    <source>
        <strain evidence="10">NRL/St 21/332</strain>
        <plasmid evidence="10">pMP21332_3</plasmid>
    </source>
</reference>
<evidence type="ECO:0000256" key="2">
    <source>
        <dbReference type="ARBA" id="ARBA00022448"/>
    </source>
</evidence>
<protein>
    <submittedName>
        <fullName evidence="10">Quaternary ammonium compound efflux SMR transporter QacC</fullName>
    </submittedName>
</protein>
<geneLocation type="plasmid" evidence="10">
    <name>pMP21332_3</name>
</geneLocation>
<dbReference type="PANTHER" id="PTHR30561:SF1">
    <property type="entry name" value="MULTIDRUG TRANSPORTER EMRE"/>
    <property type="match status" value="1"/>
</dbReference>
<dbReference type="EMBL" id="CP124580">
    <property type="protein sequence ID" value="WZE67811.1"/>
    <property type="molecule type" value="Genomic_DNA"/>
</dbReference>
<gene>
    <name evidence="10" type="primary">qacC</name>
    <name evidence="10" type="ORF">QA541_11145</name>
</gene>
<evidence type="ECO:0000256" key="9">
    <source>
        <dbReference type="SAM" id="Phobius"/>
    </source>
</evidence>
<evidence type="ECO:0000313" key="10">
    <source>
        <dbReference type="EMBL" id="WZE67811.1"/>
    </source>
</evidence>
<keyword evidence="2" id="KW-0813">Transport</keyword>
<dbReference type="NCBIfam" id="NF000384">
    <property type="entry name" value="QacCGHJ"/>
    <property type="match status" value="1"/>
</dbReference>
<dbReference type="GO" id="GO:0015199">
    <property type="term" value="F:amino-acid betaine transmembrane transporter activity"/>
    <property type="evidence" value="ECO:0007669"/>
    <property type="project" value="TreeGrafter"/>
</dbReference>
<dbReference type="AlphaFoldDB" id="A0AAU6RCG7"/>
<feature type="transmembrane region" description="Helical" evidence="9">
    <location>
        <begin position="84"/>
        <end position="103"/>
    </location>
</feature>
<keyword evidence="10" id="KW-0614">Plasmid</keyword>
<evidence type="ECO:0000256" key="4">
    <source>
        <dbReference type="ARBA" id="ARBA00022692"/>
    </source>
</evidence>
<organism evidence="10">
    <name type="scientific">Macrococcus psychrotolerans</name>
    <dbReference type="NCBI Taxonomy" id="3039389"/>
    <lineage>
        <taxon>Bacteria</taxon>
        <taxon>Bacillati</taxon>
        <taxon>Bacillota</taxon>
        <taxon>Bacilli</taxon>
        <taxon>Bacillales</taxon>
        <taxon>Staphylococcaceae</taxon>
        <taxon>Macrococcus</taxon>
    </lineage>
</organism>
<evidence type="ECO:0000256" key="7">
    <source>
        <dbReference type="ARBA" id="ARBA00038032"/>
    </source>
</evidence>
<dbReference type="GO" id="GO:0015220">
    <property type="term" value="F:choline transmembrane transporter activity"/>
    <property type="evidence" value="ECO:0007669"/>
    <property type="project" value="TreeGrafter"/>
</dbReference>
<dbReference type="PANTHER" id="PTHR30561">
    <property type="entry name" value="SMR FAMILY PROTON-DEPENDENT DRUG EFFLUX TRANSPORTER SUGE"/>
    <property type="match status" value="1"/>
</dbReference>
<accession>A0AAU6RCG7</accession>
<evidence type="ECO:0000256" key="3">
    <source>
        <dbReference type="ARBA" id="ARBA00022475"/>
    </source>
</evidence>
<name>A0AAU6RCG7_9STAP</name>
<dbReference type="Pfam" id="PF00893">
    <property type="entry name" value="Multi_Drug_Res"/>
    <property type="match status" value="1"/>
</dbReference>
<evidence type="ECO:0000256" key="1">
    <source>
        <dbReference type="ARBA" id="ARBA00004651"/>
    </source>
</evidence>
<proteinExistence type="inferred from homology"/>
<dbReference type="NCBIfam" id="NF000023">
    <property type="entry name" value="qac_SMR_C"/>
    <property type="match status" value="1"/>
</dbReference>
<dbReference type="InterPro" id="IPR037185">
    <property type="entry name" value="EmrE-like"/>
</dbReference>
<comment type="subcellular location">
    <subcellularLocation>
        <location evidence="1 8">Cell membrane</location>
        <topology evidence="1 8">Multi-pass membrane protein</topology>
    </subcellularLocation>
</comment>
<feature type="transmembrane region" description="Helical" evidence="9">
    <location>
        <begin position="59"/>
        <end position="78"/>
    </location>
</feature>
<dbReference type="FunFam" id="1.10.3730.20:FF:000001">
    <property type="entry name" value="Quaternary ammonium compound resistance transporter SugE"/>
    <property type="match status" value="1"/>
</dbReference>
<feature type="transmembrane region" description="Helical" evidence="9">
    <location>
        <begin position="29"/>
        <end position="47"/>
    </location>
</feature>
<dbReference type="InterPro" id="IPR045324">
    <property type="entry name" value="Small_multidrug_res"/>
</dbReference>
<evidence type="ECO:0000256" key="8">
    <source>
        <dbReference type="RuleBase" id="RU003942"/>
    </source>
</evidence>
<sequence length="107" mass="11680">MPYIYLIISISTEVIGSAFLKSSEGFSKFIPSLGTIISFGICFYFLSKTMQHLPLNITYATWAGLGLVLTTIVSVVIFKESVNLISIFSIILIIIGVVLLNVFGSSH</sequence>
<keyword evidence="4 8" id="KW-0812">Transmembrane</keyword>
<keyword evidence="3" id="KW-1003">Cell membrane</keyword>
<evidence type="ECO:0000256" key="6">
    <source>
        <dbReference type="ARBA" id="ARBA00023136"/>
    </source>
</evidence>
<dbReference type="GO" id="GO:0005886">
    <property type="term" value="C:plasma membrane"/>
    <property type="evidence" value="ECO:0007669"/>
    <property type="project" value="UniProtKB-SubCell"/>
</dbReference>
<dbReference type="SUPFAM" id="SSF103481">
    <property type="entry name" value="Multidrug resistance efflux transporter EmrE"/>
    <property type="match status" value="1"/>
</dbReference>
<dbReference type="GO" id="GO:0031460">
    <property type="term" value="P:glycine betaine transport"/>
    <property type="evidence" value="ECO:0007669"/>
    <property type="project" value="TreeGrafter"/>
</dbReference>
<dbReference type="RefSeq" id="WP_420494487.1">
    <property type="nucleotide sequence ID" value="NZ_CP124580.1"/>
</dbReference>
<keyword evidence="5 9" id="KW-1133">Transmembrane helix</keyword>
<keyword evidence="6 9" id="KW-0472">Membrane</keyword>
<dbReference type="GO" id="GO:0015297">
    <property type="term" value="F:antiporter activity"/>
    <property type="evidence" value="ECO:0007669"/>
    <property type="project" value="TreeGrafter"/>
</dbReference>
<dbReference type="Gene3D" id="1.10.3730.20">
    <property type="match status" value="1"/>
</dbReference>